<comment type="caution">
    <text evidence="1">The sequence shown here is derived from an EMBL/GenBank/DDBJ whole genome shotgun (WGS) entry which is preliminary data.</text>
</comment>
<evidence type="ECO:0000313" key="2">
    <source>
        <dbReference type="Proteomes" id="UP000244722"/>
    </source>
</evidence>
<keyword evidence="2" id="KW-1185">Reference proteome</keyword>
<sequence length="173" mass="19656">MFTREGTLFFFPKFAFYTTPVPPPPGKEASKQTHQIPGKPAKSNNNDGQLFFFFQSHLFPPSLLFLSFLPFLPPSLPPLAFAHHLRYLPILTPPYRRIASHHITICTVLYCTVRSLAHLPTSTHHQSIQLIIPYHHIPPPFLSPFFRPHMHHGILPFVPEFTTTTTLDPGEAG</sequence>
<dbReference type="AlphaFoldDB" id="A0A2T6ZBC2"/>
<dbReference type="EMBL" id="NESQ01000465">
    <property type="protein sequence ID" value="PUU72795.1"/>
    <property type="molecule type" value="Genomic_DNA"/>
</dbReference>
<accession>A0A2T6ZBC2</accession>
<organism evidence="1 2">
    <name type="scientific">Tuber borchii</name>
    <name type="common">White truffle</name>
    <dbReference type="NCBI Taxonomy" id="42251"/>
    <lineage>
        <taxon>Eukaryota</taxon>
        <taxon>Fungi</taxon>
        <taxon>Dikarya</taxon>
        <taxon>Ascomycota</taxon>
        <taxon>Pezizomycotina</taxon>
        <taxon>Pezizomycetes</taxon>
        <taxon>Pezizales</taxon>
        <taxon>Tuberaceae</taxon>
        <taxon>Tuber</taxon>
    </lineage>
</organism>
<dbReference type="Proteomes" id="UP000244722">
    <property type="component" value="Unassembled WGS sequence"/>
</dbReference>
<protein>
    <submittedName>
        <fullName evidence="1">Uncharacterized protein</fullName>
    </submittedName>
</protein>
<reference evidence="1 2" key="1">
    <citation type="submission" date="2017-04" db="EMBL/GenBank/DDBJ databases">
        <title>Draft genome sequence of Tuber borchii Vittad., a whitish edible truffle.</title>
        <authorList>
            <consortium name="DOE Joint Genome Institute"/>
            <person name="Murat C."/>
            <person name="Kuo A."/>
            <person name="Barry K.W."/>
            <person name="Clum A."/>
            <person name="Dockter R.B."/>
            <person name="Fauchery L."/>
            <person name="Iotti M."/>
            <person name="Kohler A."/>
            <person name="Labutti K."/>
            <person name="Lindquist E.A."/>
            <person name="Lipzen A."/>
            <person name="Ohm R.A."/>
            <person name="Wang M."/>
            <person name="Grigoriev I.V."/>
            <person name="Zambonelli A."/>
            <person name="Martin F.M."/>
        </authorList>
    </citation>
    <scope>NUCLEOTIDE SEQUENCE [LARGE SCALE GENOMIC DNA]</scope>
    <source>
        <strain evidence="1 2">Tbo3840</strain>
    </source>
</reference>
<gene>
    <name evidence="1" type="ORF">B9Z19DRAFT_620327</name>
</gene>
<name>A0A2T6ZBC2_TUBBO</name>
<proteinExistence type="predicted"/>
<evidence type="ECO:0000313" key="1">
    <source>
        <dbReference type="EMBL" id="PUU72795.1"/>
    </source>
</evidence>